<organism evidence="11 12">
    <name type="scientific">Motilibacter peucedani</name>
    <dbReference type="NCBI Taxonomy" id="598650"/>
    <lineage>
        <taxon>Bacteria</taxon>
        <taxon>Bacillati</taxon>
        <taxon>Actinomycetota</taxon>
        <taxon>Actinomycetes</taxon>
        <taxon>Motilibacterales</taxon>
        <taxon>Motilibacteraceae</taxon>
        <taxon>Motilibacter</taxon>
    </lineage>
</organism>
<dbReference type="InterPro" id="IPR001182">
    <property type="entry name" value="FtsW/RodA"/>
</dbReference>
<comment type="catalytic activity">
    <reaction evidence="8">
        <text>[GlcNAc-(1-&gt;4)-Mur2Ac(oyl-L-Ala-gamma-D-Glu-L-Lys-D-Ala-D-Ala)](n)-di-trans,octa-cis-undecaprenyl diphosphate + beta-D-GlcNAc-(1-&gt;4)-Mur2Ac(oyl-L-Ala-gamma-D-Glu-L-Lys-D-Ala-D-Ala)-di-trans,octa-cis-undecaprenyl diphosphate = [GlcNAc-(1-&gt;4)-Mur2Ac(oyl-L-Ala-gamma-D-Glu-L-Lys-D-Ala-D-Ala)](n+1)-di-trans,octa-cis-undecaprenyl diphosphate + di-trans,octa-cis-undecaprenyl diphosphate + H(+)</text>
        <dbReference type="Rhea" id="RHEA:23708"/>
        <dbReference type="Rhea" id="RHEA-COMP:9602"/>
        <dbReference type="Rhea" id="RHEA-COMP:9603"/>
        <dbReference type="ChEBI" id="CHEBI:15378"/>
        <dbReference type="ChEBI" id="CHEBI:58405"/>
        <dbReference type="ChEBI" id="CHEBI:60033"/>
        <dbReference type="ChEBI" id="CHEBI:78435"/>
        <dbReference type="EC" id="2.4.99.28"/>
    </reaction>
</comment>
<feature type="transmembrane region" description="Helical" evidence="10">
    <location>
        <begin position="330"/>
        <end position="347"/>
    </location>
</feature>
<feature type="transmembrane region" description="Helical" evidence="10">
    <location>
        <begin position="95"/>
        <end position="117"/>
    </location>
</feature>
<evidence type="ECO:0000256" key="1">
    <source>
        <dbReference type="ARBA" id="ARBA00004141"/>
    </source>
</evidence>
<dbReference type="InParanoid" id="A0A420XNR2"/>
<keyword evidence="4" id="KW-0133">Cell shape</keyword>
<feature type="compositionally biased region" description="Gly residues" evidence="9">
    <location>
        <begin position="9"/>
        <end position="18"/>
    </location>
</feature>
<dbReference type="GO" id="GO:0032153">
    <property type="term" value="C:cell division site"/>
    <property type="evidence" value="ECO:0007669"/>
    <property type="project" value="TreeGrafter"/>
</dbReference>
<dbReference type="EC" id="2.4.99.28" evidence="7"/>
<dbReference type="GO" id="GO:0008955">
    <property type="term" value="F:peptidoglycan glycosyltransferase activity"/>
    <property type="evidence" value="ECO:0007669"/>
    <property type="project" value="UniProtKB-EC"/>
</dbReference>
<keyword evidence="12" id="KW-1185">Reference proteome</keyword>
<dbReference type="EMBL" id="RBWV01000012">
    <property type="protein sequence ID" value="RKS73840.1"/>
    <property type="molecule type" value="Genomic_DNA"/>
</dbReference>
<evidence type="ECO:0000313" key="12">
    <source>
        <dbReference type="Proteomes" id="UP000281955"/>
    </source>
</evidence>
<dbReference type="RefSeq" id="WP_121193645.1">
    <property type="nucleotide sequence ID" value="NZ_RBWV01000012.1"/>
</dbReference>
<evidence type="ECO:0000256" key="5">
    <source>
        <dbReference type="ARBA" id="ARBA00022989"/>
    </source>
</evidence>
<name>A0A420XNR2_9ACTN</name>
<dbReference type="PANTHER" id="PTHR30474:SF14">
    <property type="entry name" value="CELL CYCLE PROTEIN"/>
    <property type="match status" value="1"/>
</dbReference>
<dbReference type="OrthoDB" id="9812661at2"/>
<proteinExistence type="predicted"/>
<evidence type="ECO:0000256" key="9">
    <source>
        <dbReference type="SAM" id="MobiDB-lite"/>
    </source>
</evidence>
<feature type="transmembrane region" description="Helical" evidence="10">
    <location>
        <begin position="71"/>
        <end position="88"/>
    </location>
</feature>
<dbReference type="PROSITE" id="PS00428">
    <property type="entry name" value="FTSW_RODA_SPOVE"/>
    <property type="match status" value="1"/>
</dbReference>
<reference evidence="11 12" key="1">
    <citation type="submission" date="2018-10" db="EMBL/GenBank/DDBJ databases">
        <title>Genomic Encyclopedia of Archaeal and Bacterial Type Strains, Phase II (KMG-II): from individual species to whole genera.</title>
        <authorList>
            <person name="Goeker M."/>
        </authorList>
    </citation>
    <scope>NUCLEOTIDE SEQUENCE [LARGE SCALE GENOMIC DNA]</scope>
    <source>
        <strain evidence="11 12">RP-AC37</strain>
    </source>
</reference>
<accession>A0A420XNR2</accession>
<sequence length="397" mass="41244">MAYSPTYGSRGGSGGARSAGGRVLDRDAPLRRVDWLLLLGVGGLLAIGCVLVWSVTSGGTSAGGHGYLDRQLVNTSIGAVLGLCVALFDYRRLRMYAPVVYGLAILGLLVVLSPLGATIRGSHSWIRLPAGFSLQPSELAKVALVVGLAMLLSEKRDVETVPRDGDVVLVLLGAGVPLGLIMLQPDLGTALIISALVVGMIAVSGARLRWVVLLVGLAVVAGTVAVTVPGVLDPYQLERLTSFTDPHADLGGAAYNVHQGVIAIGGGGLDGYGLFSGPQTQGGFVPEQETDFIFTAAGEELGFRGGLAIIVLLGLVLWRACRIAWDAEDLFGRLVATGVVVWFSFQAFENIGMTLGIMPVTGVPLPFVSYGGSSMFANLVAVGLLENVHLRTSAAPD</sequence>
<feature type="transmembrane region" description="Helical" evidence="10">
    <location>
        <begin position="367"/>
        <end position="385"/>
    </location>
</feature>
<keyword evidence="3 10" id="KW-0812">Transmembrane</keyword>
<dbReference type="InterPro" id="IPR011923">
    <property type="entry name" value="RodA/MrdB"/>
</dbReference>
<comment type="caution">
    <text evidence="11">The sequence shown here is derived from an EMBL/GenBank/DDBJ whole genome shotgun (WGS) entry which is preliminary data.</text>
</comment>
<feature type="transmembrane region" description="Helical" evidence="10">
    <location>
        <begin position="301"/>
        <end position="318"/>
    </location>
</feature>
<dbReference type="Proteomes" id="UP000281955">
    <property type="component" value="Unassembled WGS sequence"/>
</dbReference>
<evidence type="ECO:0000256" key="4">
    <source>
        <dbReference type="ARBA" id="ARBA00022960"/>
    </source>
</evidence>
<evidence type="ECO:0000256" key="6">
    <source>
        <dbReference type="ARBA" id="ARBA00023136"/>
    </source>
</evidence>
<keyword evidence="5 10" id="KW-1133">Transmembrane helix</keyword>
<evidence type="ECO:0000256" key="2">
    <source>
        <dbReference type="ARBA" id="ARBA00004752"/>
    </source>
</evidence>
<feature type="transmembrane region" description="Helical" evidence="10">
    <location>
        <begin position="35"/>
        <end position="56"/>
    </location>
</feature>
<feature type="transmembrane region" description="Helical" evidence="10">
    <location>
        <begin position="210"/>
        <end position="232"/>
    </location>
</feature>
<dbReference type="NCBIfam" id="TIGR02210">
    <property type="entry name" value="rodA_shape"/>
    <property type="match status" value="1"/>
</dbReference>
<gene>
    <name evidence="11" type="ORF">CLV35_2333</name>
</gene>
<dbReference type="GO" id="GO:0051301">
    <property type="term" value="P:cell division"/>
    <property type="evidence" value="ECO:0007669"/>
    <property type="project" value="InterPro"/>
</dbReference>
<evidence type="ECO:0000256" key="7">
    <source>
        <dbReference type="ARBA" id="ARBA00044770"/>
    </source>
</evidence>
<dbReference type="AlphaFoldDB" id="A0A420XNR2"/>
<dbReference type="GO" id="GO:0008360">
    <property type="term" value="P:regulation of cell shape"/>
    <property type="evidence" value="ECO:0007669"/>
    <property type="project" value="UniProtKB-KW"/>
</dbReference>
<comment type="subcellular location">
    <subcellularLocation>
        <location evidence="1">Membrane</location>
        <topology evidence="1">Multi-pass membrane protein</topology>
    </subcellularLocation>
</comment>
<dbReference type="PANTHER" id="PTHR30474">
    <property type="entry name" value="CELL CYCLE PROTEIN"/>
    <property type="match status" value="1"/>
</dbReference>
<keyword evidence="6 10" id="KW-0472">Membrane</keyword>
<evidence type="ECO:0000256" key="8">
    <source>
        <dbReference type="ARBA" id="ARBA00049902"/>
    </source>
</evidence>
<dbReference type="InterPro" id="IPR018365">
    <property type="entry name" value="Cell_cycle_FtsW-rel_CS"/>
</dbReference>
<feature type="region of interest" description="Disordered" evidence="9">
    <location>
        <begin position="1"/>
        <end position="20"/>
    </location>
</feature>
<evidence type="ECO:0000313" key="11">
    <source>
        <dbReference type="EMBL" id="RKS73840.1"/>
    </source>
</evidence>
<dbReference type="GO" id="GO:0005886">
    <property type="term" value="C:plasma membrane"/>
    <property type="evidence" value="ECO:0007669"/>
    <property type="project" value="TreeGrafter"/>
</dbReference>
<comment type="pathway">
    <text evidence="2">Cell wall biogenesis; peptidoglycan biosynthesis.</text>
</comment>
<protein>
    <recommendedName>
        <fullName evidence="7">peptidoglycan glycosyltransferase</fullName>
        <ecNumber evidence="7">2.4.99.28</ecNumber>
    </recommendedName>
</protein>
<dbReference type="GO" id="GO:0015648">
    <property type="term" value="F:lipid-linked peptidoglycan transporter activity"/>
    <property type="evidence" value="ECO:0007669"/>
    <property type="project" value="TreeGrafter"/>
</dbReference>
<dbReference type="Pfam" id="PF01098">
    <property type="entry name" value="FTSW_RODA_SPOVE"/>
    <property type="match status" value="1"/>
</dbReference>
<evidence type="ECO:0000256" key="10">
    <source>
        <dbReference type="SAM" id="Phobius"/>
    </source>
</evidence>
<feature type="transmembrane region" description="Helical" evidence="10">
    <location>
        <begin position="187"/>
        <end position="203"/>
    </location>
</feature>
<evidence type="ECO:0000256" key="3">
    <source>
        <dbReference type="ARBA" id="ARBA00022692"/>
    </source>
</evidence>